<gene>
    <name evidence="10" type="primary">mmgC_1</name>
    <name evidence="10" type="ORF">SPDO_00540</name>
</gene>
<organism evidence="10 11">
    <name type="scientific">Sphingomonas dokdonensis</name>
    <dbReference type="NCBI Taxonomy" id="344880"/>
    <lineage>
        <taxon>Bacteria</taxon>
        <taxon>Pseudomonadati</taxon>
        <taxon>Pseudomonadota</taxon>
        <taxon>Alphaproteobacteria</taxon>
        <taxon>Sphingomonadales</taxon>
        <taxon>Sphingomonadaceae</taxon>
        <taxon>Sphingomonas</taxon>
    </lineage>
</organism>
<dbReference type="Pfam" id="PF02770">
    <property type="entry name" value="Acyl-CoA_dh_M"/>
    <property type="match status" value="1"/>
</dbReference>
<feature type="domain" description="Acyl-CoA dehydrogenase/oxidase N-terminal" evidence="9">
    <location>
        <begin position="7"/>
        <end position="119"/>
    </location>
</feature>
<feature type="domain" description="Acyl-CoA oxidase/dehydrogenase middle" evidence="8">
    <location>
        <begin position="125"/>
        <end position="219"/>
    </location>
</feature>
<comment type="caution">
    <text evidence="10">The sequence shown here is derived from an EMBL/GenBank/DDBJ whole genome shotgun (WGS) entry which is preliminary data.</text>
</comment>
<dbReference type="GO" id="GO:0050660">
    <property type="term" value="F:flavin adenine dinucleotide binding"/>
    <property type="evidence" value="ECO:0007669"/>
    <property type="project" value="InterPro"/>
</dbReference>
<evidence type="ECO:0000256" key="2">
    <source>
        <dbReference type="ARBA" id="ARBA00009347"/>
    </source>
</evidence>
<dbReference type="PANTHER" id="PTHR43292">
    <property type="entry name" value="ACYL-COA DEHYDROGENASE"/>
    <property type="match status" value="1"/>
</dbReference>
<evidence type="ECO:0000313" key="11">
    <source>
        <dbReference type="Proteomes" id="UP000197290"/>
    </source>
</evidence>
<dbReference type="InterPro" id="IPR009100">
    <property type="entry name" value="AcylCoA_DH/oxidase_NM_dom_sf"/>
</dbReference>
<proteinExistence type="inferred from homology"/>
<dbReference type="InterPro" id="IPR006091">
    <property type="entry name" value="Acyl-CoA_Oxase/DH_mid-dom"/>
</dbReference>
<dbReference type="AlphaFoldDB" id="A0A245ZTX9"/>
<accession>A0A245ZTX9</accession>
<dbReference type="PANTHER" id="PTHR43292:SF3">
    <property type="entry name" value="ACYL-COA DEHYDROGENASE FADE29"/>
    <property type="match status" value="1"/>
</dbReference>
<evidence type="ECO:0000256" key="3">
    <source>
        <dbReference type="ARBA" id="ARBA00022630"/>
    </source>
</evidence>
<dbReference type="SUPFAM" id="SSF56645">
    <property type="entry name" value="Acyl-CoA dehydrogenase NM domain-like"/>
    <property type="match status" value="1"/>
</dbReference>
<comment type="similarity">
    <text evidence="2 6">Belongs to the acyl-CoA dehydrogenase family.</text>
</comment>
<evidence type="ECO:0000313" key="10">
    <source>
        <dbReference type="EMBL" id="OWK33180.1"/>
    </source>
</evidence>
<protein>
    <submittedName>
        <fullName evidence="10">Acyl-CoA dehydrogenase</fullName>
        <ecNumber evidence="10">1.3.99.-</ecNumber>
    </submittedName>
</protein>
<dbReference type="Pfam" id="PF02771">
    <property type="entry name" value="Acyl-CoA_dh_N"/>
    <property type="match status" value="1"/>
</dbReference>
<dbReference type="Pfam" id="PF00441">
    <property type="entry name" value="Acyl-CoA_dh_1"/>
    <property type="match status" value="1"/>
</dbReference>
<dbReference type="InterPro" id="IPR009075">
    <property type="entry name" value="AcylCo_DH/oxidase_C"/>
</dbReference>
<evidence type="ECO:0000256" key="1">
    <source>
        <dbReference type="ARBA" id="ARBA00001974"/>
    </source>
</evidence>
<dbReference type="InterPro" id="IPR013786">
    <property type="entry name" value="AcylCoA_DH/ox_N"/>
</dbReference>
<evidence type="ECO:0000259" key="8">
    <source>
        <dbReference type="Pfam" id="PF02770"/>
    </source>
</evidence>
<keyword evidence="3 6" id="KW-0285">Flavoprotein</keyword>
<dbReference type="Proteomes" id="UP000197290">
    <property type="component" value="Unassembled WGS sequence"/>
</dbReference>
<evidence type="ECO:0000256" key="4">
    <source>
        <dbReference type="ARBA" id="ARBA00022827"/>
    </source>
</evidence>
<dbReference type="GO" id="GO:0005886">
    <property type="term" value="C:plasma membrane"/>
    <property type="evidence" value="ECO:0007669"/>
    <property type="project" value="TreeGrafter"/>
</dbReference>
<keyword evidence="11" id="KW-1185">Reference proteome</keyword>
<dbReference type="Gene3D" id="1.20.140.10">
    <property type="entry name" value="Butyryl-CoA Dehydrogenase, subunit A, domain 3"/>
    <property type="match status" value="1"/>
</dbReference>
<dbReference type="InterPro" id="IPR052161">
    <property type="entry name" value="Mycobact_Acyl-CoA_DH"/>
</dbReference>
<dbReference type="InterPro" id="IPR036250">
    <property type="entry name" value="AcylCo_DH-like_C"/>
</dbReference>
<dbReference type="EMBL" id="NBBI01000001">
    <property type="protein sequence ID" value="OWK33180.1"/>
    <property type="molecule type" value="Genomic_DNA"/>
</dbReference>
<evidence type="ECO:0000259" key="9">
    <source>
        <dbReference type="Pfam" id="PF02771"/>
    </source>
</evidence>
<dbReference type="GO" id="GO:0016627">
    <property type="term" value="F:oxidoreductase activity, acting on the CH-CH group of donors"/>
    <property type="evidence" value="ECO:0007669"/>
    <property type="project" value="InterPro"/>
</dbReference>
<dbReference type="Gene3D" id="2.40.110.10">
    <property type="entry name" value="Butyryl-CoA Dehydrogenase, subunit A, domain 2"/>
    <property type="match status" value="1"/>
</dbReference>
<name>A0A245ZTX9_9SPHN</name>
<evidence type="ECO:0000256" key="5">
    <source>
        <dbReference type="ARBA" id="ARBA00023002"/>
    </source>
</evidence>
<sequence>MDLALSPAEQAFAADIRRFFSQEYPQDVLALVRDGRKLTRDDHVRSQQALNAKGWLGVGWPAEHGGPGWTPVERYLFEQELELAGAPSIIPMAVIYIGPIICAFGTPEQQGRWLPDILESRAMWAQGYSEPESGSDLASLRMSAVRDGDDYVLNGTKIWTSGAHWADWIFCLVRTEKCERKQDGISMICADMRTPGITVHPIISIDGAHELNRVEFDNVRVPAANMIGEPGKGWHYANVLLAAERVSYAHIGRKRADLAELRRVAATMPGSVAATMADEPLFARRVALAEIRLNAVEMSVLRVLCGDAAPAAVSALKIACTELAQEITELWVELAGRDRAIVADRTRADWRDAAPEAAPFAVPRTASYLFERAQTIYGGATEIQKTIVWRALDRANAGIARS</sequence>
<feature type="domain" description="Acyl-CoA dehydrogenase/oxidase C-terminal" evidence="7">
    <location>
        <begin position="231"/>
        <end position="391"/>
    </location>
</feature>
<dbReference type="InterPro" id="IPR037069">
    <property type="entry name" value="AcylCoA_DH/ox_N_sf"/>
</dbReference>
<dbReference type="InterPro" id="IPR046373">
    <property type="entry name" value="Acyl-CoA_Oxase/DH_mid-dom_sf"/>
</dbReference>
<keyword evidence="5 6" id="KW-0560">Oxidoreductase</keyword>
<dbReference type="RefSeq" id="WP_088365485.1">
    <property type="nucleotide sequence ID" value="NZ_NBBI01000001.1"/>
</dbReference>
<evidence type="ECO:0000256" key="6">
    <source>
        <dbReference type="RuleBase" id="RU362125"/>
    </source>
</evidence>
<dbReference type="Gene3D" id="1.10.540.10">
    <property type="entry name" value="Acyl-CoA dehydrogenase/oxidase, N-terminal domain"/>
    <property type="match status" value="1"/>
</dbReference>
<evidence type="ECO:0000259" key="7">
    <source>
        <dbReference type="Pfam" id="PF00441"/>
    </source>
</evidence>
<dbReference type="SUPFAM" id="SSF47203">
    <property type="entry name" value="Acyl-CoA dehydrogenase C-terminal domain-like"/>
    <property type="match status" value="1"/>
</dbReference>
<dbReference type="OrthoDB" id="9780544at2"/>
<reference evidence="10 11" key="1">
    <citation type="submission" date="2017-03" db="EMBL/GenBank/DDBJ databases">
        <title>Genome sequence of Sphingomonas dokdonensis DSM 21029.</title>
        <authorList>
            <person name="Poehlein A."/>
            <person name="Wuebbeler J.H."/>
            <person name="Steinbuechel A."/>
            <person name="Daniel R."/>
        </authorList>
    </citation>
    <scope>NUCLEOTIDE SEQUENCE [LARGE SCALE GENOMIC DNA]</scope>
    <source>
        <strain evidence="10 11">DSM 21029</strain>
    </source>
</reference>
<dbReference type="EC" id="1.3.99.-" evidence="10"/>
<comment type="cofactor">
    <cofactor evidence="1 6">
        <name>FAD</name>
        <dbReference type="ChEBI" id="CHEBI:57692"/>
    </cofactor>
</comment>
<keyword evidence="4 6" id="KW-0274">FAD</keyword>